<proteinExistence type="predicted"/>
<dbReference type="RefSeq" id="WP_166163165.1">
    <property type="nucleotide sequence ID" value="NZ_CP049740.1"/>
</dbReference>
<gene>
    <name evidence="1" type="ORF">G7057_09325</name>
</gene>
<evidence type="ECO:0000313" key="1">
    <source>
        <dbReference type="EMBL" id="QII82611.1"/>
    </source>
</evidence>
<dbReference type="KEGG" id="jar:G7057_09325"/>
<dbReference type="AlphaFoldDB" id="A0A6G7KBN4"/>
<accession>A0A6G7KBN4</accession>
<keyword evidence="2" id="KW-1185">Reference proteome</keyword>
<dbReference type="EMBL" id="CP049740">
    <property type="protein sequence ID" value="QII82611.1"/>
    <property type="molecule type" value="Genomic_DNA"/>
</dbReference>
<name>A0A6G7KBN4_9LACT</name>
<evidence type="ECO:0000313" key="2">
    <source>
        <dbReference type="Proteomes" id="UP000501451"/>
    </source>
</evidence>
<protein>
    <submittedName>
        <fullName evidence="1">Uncharacterized protein</fullName>
    </submittedName>
</protein>
<organism evidence="1 2">
    <name type="scientific">Jeotgalibaca arthritidis</name>
    <dbReference type="NCBI Taxonomy" id="1868794"/>
    <lineage>
        <taxon>Bacteria</taxon>
        <taxon>Bacillati</taxon>
        <taxon>Bacillota</taxon>
        <taxon>Bacilli</taxon>
        <taxon>Lactobacillales</taxon>
        <taxon>Carnobacteriaceae</taxon>
        <taxon>Jeotgalibaca</taxon>
    </lineage>
</organism>
<dbReference type="Proteomes" id="UP000501451">
    <property type="component" value="Chromosome"/>
</dbReference>
<reference evidence="1 2" key="1">
    <citation type="journal article" date="2017" name="Int. J. Syst. Evol. Microbiol.">
        <title>Jeotgalibaca porci sp. nov. and Jeotgalibaca arthritidis sp. nov., isolated from pigs, and emended description of the genus Jeotgalibaca.</title>
        <authorList>
            <person name="Zamora L."/>
            <person name="Perez-Sancho M."/>
            <person name="Dominguez L."/>
            <person name="Fernandez-Garayzabal J.F."/>
            <person name="Vela A.I."/>
        </authorList>
    </citation>
    <scope>NUCLEOTIDE SEQUENCE [LARGE SCALE GENOMIC DNA]</scope>
    <source>
        <strain evidence="1 2">CECT 9157</strain>
    </source>
</reference>
<sequence>MEEIKLTHDGQLAIATAYSRKASKWKNGETTWSQFLQRLNKPTETSETVAEYKQMNEIDDRISWVANIMEIERGYNRKWRKK</sequence>